<accession>A0A9W6FTX5</accession>
<sequence>MSQSPRGGADRLLVQLQIEGEQNALAVTPAKAGVQKSLIDLDSDFRRNEDG</sequence>
<dbReference type="Proteomes" id="UP001144372">
    <property type="component" value="Unassembled WGS sequence"/>
</dbReference>
<evidence type="ECO:0000313" key="1">
    <source>
        <dbReference type="EMBL" id="GLI34626.1"/>
    </source>
</evidence>
<name>A0A9W6FTX5_9BACT</name>
<comment type="caution">
    <text evidence="1">The sequence shown here is derived from an EMBL/GenBank/DDBJ whole genome shotgun (WGS) entry which is preliminary data.</text>
</comment>
<evidence type="ECO:0000313" key="2">
    <source>
        <dbReference type="Proteomes" id="UP001144372"/>
    </source>
</evidence>
<protein>
    <submittedName>
        <fullName evidence="1">Uncharacterized protein</fullName>
    </submittedName>
</protein>
<gene>
    <name evidence="1" type="ORF">DAMNIGENAA_20590</name>
</gene>
<dbReference type="EMBL" id="BSDR01000001">
    <property type="protein sequence ID" value="GLI34626.1"/>
    <property type="molecule type" value="Genomic_DNA"/>
</dbReference>
<dbReference type="AlphaFoldDB" id="A0A9W6FTX5"/>
<reference evidence="1" key="1">
    <citation type="submission" date="2022-12" db="EMBL/GenBank/DDBJ databases">
        <title>Reference genome sequencing for broad-spectrum identification of bacterial and archaeal isolates by mass spectrometry.</title>
        <authorList>
            <person name="Sekiguchi Y."/>
            <person name="Tourlousse D.M."/>
        </authorList>
    </citation>
    <scope>NUCLEOTIDE SEQUENCE</scope>
    <source>
        <strain evidence="1">ASRB1</strain>
    </source>
</reference>
<organism evidence="1 2">
    <name type="scientific">Desulforhabdus amnigena</name>
    <dbReference type="NCBI Taxonomy" id="40218"/>
    <lineage>
        <taxon>Bacteria</taxon>
        <taxon>Pseudomonadati</taxon>
        <taxon>Thermodesulfobacteriota</taxon>
        <taxon>Syntrophobacteria</taxon>
        <taxon>Syntrophobacterales</taxon>
        <taxon>Syntrophobacteraceae</taxon>
        <taxon>Desulforhabdus</taxon>
    </lineage>
</organism>
<proteinExistence type="predicted"/>
<keyword evidence="2" id="KW-1185">Reference proteome</keyword>